<dbReference type="PANTHER" id="PTHR30417">
    <property type="entry name" value="N-ACETYLMURAMOYL-L-ALANINE AMIDASE AMID"/>
    <property type="match status" value="1"/>
</dbReference>
<comment type="caution">
    <text evidence="6">The sequence shown here is derived from an EMBL/GenBank/DDBJ whole genome shotgun (WGS) entry which is preliminary data.</text>
</comment>
<feature type="domain" description="N-acetylmuramoyl-L-alanine amidase" evidence="5">
    <location>
        <begin position="12"/>
        <end position="148"/>
    </location>
</feature>
<name>A0A926EFH9_9FIRM</name>
<dbReference type="GO" id="GO:0009253">
    <property type="term" value="P:peptidoglycan catabolic process"/>
    <property type="evidence" value="ECO:0007669"/>
    <property type="project" value="InterPro"/>
</dbReference>
<gene>
    <name evidence="6" type="ORF">H8718_11440</name>
</gene>
<evidence type="ECO:0000256" key="3">
    <source>
        <dbReference type="ARBA" id="ARBA00022801"/>
    </source>
</evidence>
<dbReference type="Pfam" id="PF01510">
    <property type="entry name" value="Amidase_2"/>
    <property type="match status" value="1"/>
</dbReference>
<protein>
    <recommendedName>
        <fullName evidence="2">N-acetylmuramoyl-L-alanine amidase</fullName>
        <ecNumber evidence="2">3.5.1.28</ecNumber>
    </recommendedName>
</protein>
<dbReference type="Gene3D" id="3.40.80.10">
    <property type="entry name" value="Peptidoglycan recognition protein-like"/>
    <property type="match status" value="1"/>
</dbReference>
<dbReference type="InterPro" id="IPR051206">
    <property type="entry name" value="NAMLAA_amidase_2"/>
</dbReference>
<evidence type="ECO:0000313" key="7">
    <source>
        <dbReference type="Proteomes" id="UP000655830"/>
    </source>
</evidence>
<dbReference type="PANTHER" id="PTHR30417:SF1">
    <property type="entry name" value="N-ACETYLMURAMOYL-L-ALANINE AMIDASE AMID"/>
    <property type="match status" value="1"/>
</dbReference>
<evidence type="ECO:0000256" key="4">
    <source>
        <dbReference type="ARBA" id="ARBA00023316"/>
    </source>
</evidence>
<dbReference type="GO" id="GO:0008745">
    <property type="term" value="F:N-acetylmuramoyl-L-alanine amidase activity"/>
    <property type="evidence" value="ECO:0007669"/>
    <property type="project" value="UniProtKB-EC"/>
</dbReference>
<evidence type="ECO:0000256" key="2">
    <source>
        <dbReference type="ARBA" id="ARBA00011901"/>
    </source>
</evidence>
<accession>A0A926EFH9</accession>
<keyword evidence="7" id="KW-1185">Reference proteome</keyword>
<dbReference type="InterPro" id="IPR036505">
    <property type="entry name" value="Amidase/PGRP_sf"/>
</dbReference>
<sequence>MQIIKKYLTINSYSRPGNKLKCVKGIVIHWVGNAASTAEANRNYFEGLKSGQKMSNGRYRYASSHYIVGLEGEIISCVPEDEIAYHASQVNEDHIGIEVCHPDWNGKFSPVTYQALITLIIDICNRYNLNPLRDVIRHYDVTGKDCPRYYVKNIEAWEQLKQDANKKLVSTIKIILNNVEKEVETVNIDGFNFVKLRDLADDKIEVGYDKQEKLPIIKVK</sequence>
<dbReference type="EC" id="3.5.1.28" evidence="2"/>
<organism evidence="6 7">
    <name type="scientific">Zhenhengia yiwuensis</name>
    <dbReference type="NCBI Taxonomy" id="2763666"/>
    <lineage>
        <taxon>Bacteria</taxon>
        <taxon>Bacillati</taxon>
        <taxon>Bacillota</taxon>
        <taxon>Clostridia</taxon>
        <taxon>Lachnospirales</taxon>
        <taxon>Lachnospiraceae</taxon>
        <taxon>Zhenhengia</taxon>
    </lineage>
</organism>
<dbReference type="Proteomes" id="UP000655830">
    <property type="component" value="Unassembled WGS sequence"/>
</dbReference>
<dbReference type="SUPFAM" id="SSF55846">
    <property type="entry name" value="N-acetylmuramoyl-L-alanine amidase-like"/>
    <property type="match status" value="1"/>
</dbReference>
<comment type="catalytic activity">
    <reaction evidence="1">
        <text>Hydrolyzes the link between N-acetylmuramoyl residues and L-amino acid residues in certain cell-wall glycopeptides.</text>
        <dbReference type="EC" id="3.5.1.28"/>
    </reaction>
</comment>
<dbReference type="SMART" id="SM00644">
    <property type="entry name" value="Ami_2"/>
    <property type="match status" value="1"/>
</dbReference>
<dbReference type="GO" id="GO:0071555">
    <property type="term" value="P:cell wall organization"/>
    <property type="evidence" value="ECO:0007669"/>
    <property type="project" value="UniProtKB-KW"/>
</dbReference>
<dbReference type="EMBL" id="JACRSY010000017">
    <property type="protein sequence ID" value="MBC8580136.1"/>
    <property type="molecule type" value="Genomic_DNA"/>
</dbReference>
<keyword evidence="3" id="KW-0378">Hydrolase</keyword>
<reference evidence="6" key="1">
    <citation type="submission" date="2020-08" db="EMBL/GenBank/DDBJ databases">
        <title>Genome public.</title>
        <authorList>
            <person name="Liu C."/>
            <person name="Sun Q."/>
        </authorList>
    </citation>
    <scope>NUCLEOTIDE SEQUENCE</scope>
    <source>
        <strain evidence="6">NSJ-12</strain>
    </source>
</reference>
<dbReference type="AlphaFoldDB" id="A0A926EFH9"/>
<keyword evidence="4" id="KW-0961">Cell wall biogenesis/degradation</keyword>
<evidence type="ECO:0000313" key="6">
    <source>
        <dbReference type="EMBL" id="MBC8580136.1"/>
    </source>
</evidence>
<evidence type="ECO:0000256" key="1">
    <source>
        <dbReference type="ARBA" id="ARBA00001561"/>
    </source>
</evidence>
<dbReference type="InterPro" id="IPR002502">
    <property type="entry name" value="Amidase_domain"/>
</dbReference>
<dbReference type="GO" id="GO:0009254">
    <property type="term" value="P:peptidoglycan turnover"/>
    <property type="evidence" value="ECO:0007669"/>
    <property type="project" value="TreeGrafter"/>
</dbReference>
<evidence type="ECO:0000259" key="5">
    <source>
        <dbReference type="SMART" id="SM00644"/>
    </source>
</evidence>
<dbReference type="CDD" id="cd06583">
    <property type="entry name" value="PGRP"/>
    <property type="match status" value="1"/>
</dbReference>
<proteinExistence type="predicted"/>
<dbReference type="RefSeq" id="WP_249333005.1">
    <property type="nucleotide sequence ID" value="NZ_JACRSY010000017.1"/>
</dbReference>